<keyword evidence="4" id="KW-0028">Amino-acid biosynthesis</keyword>
<evidence type="ECO:0000256" key="4">
    <source>
        <dbReference type="ARBA" id="ARBA00022605"/>
    </source>
</evidence>
<dbReference type="SUPFAM" id="SSF53383">
    <property type="entry name" value="PLP-dependent transferases"/>
    <property type="match status" value="1"/>
</dbReference>
<dbReference type="InterPro" id="IPR015422">
    <property type="entry name" value="PyrdxlP-dep_Trfase_small"/>
</dbReference>
<keyword evidence="7" id="KW-0489">Methyltransferase</keyword>
<keyword evidence="3" id="KW-0554">One-carbon metabolism</keyword>
<dbReference type="Gene3D" id="3.90.1150.10">
    <property type="entry name" value="Aspartate Aminotransferase, domain 1"/>
    <property type="match status" value="1"/>
</dbReference>
<evidence type="ECO:0000256" key="5">
    <source>
        <dbReference type="ARBA" id="ARBA00022898"/>
    </source>
</evidence>
<evidence type="ECO:0000313" key="8">
    <source>
        <dbReference type="Proteomes" id="UP000255234"/>
    </source>
</evidence>
<dbReference type="PANTHER" id="PTHR11680">
    <property type="entry name" value="SERINE HYDROXYMETHYLTRANSFERASE"/>
    <property type="match status" value="1"/>
</dbReference>
<dbReference type="Gene3D" id="3.40.640.10">
    <property type="entry name" value="Type I PLP-dependent aspartate aminotransferase-like (Major domain)"/>
    <property type="match status" value="1"/>
</dbReference>
<gene>
    <name evidence="7" type="primary">glyA2</name>
    <name evidence="7" type="ORF">NCTC10571_00966</name>
</gene>
<dbReference type="GO" id="GO:0004372">
    <property type="term" value="F:glycine hydroxymethyltransferase activity"/>
    <property type="evidence" value="ECO:0007669"/>
    <property type="project" value="UniProtKB-EC"/>
</dbReference>
<dbReference type="Pfam" id="PF00464">
    <property type="entry name" value="SHMT"/>
    <property type="match status" value="1"/>
</dbReference>
<dbReference type="InterPro" id="IPR015424">
    <property type="entry name" value="PyrdxlP-dep_Trfase"/>
</dbReference>
<dbReference type="GO" id="GO:0030170">
    <property type="term" value="F:pyridoxal phosphate binding"/>
    <property type="evidence" value="ECO:0007669"/>
    <property type="project" value="TreeGrafter"/>
</dbReference>
<dbReference type="GO" id="GO:0032259">
    <property type="term" value="P:methylation"/>
    <property type="evidence" value="ECO:0007669"/>
    <property type="project" value="UniProtKB-KW"/>
</dbReference>
<dbReference type="EC" id="2.1.2.1" evidence="7"/>
<dbReference type="GO" id="GO:0005829">
    <property type="term" value="C:cytosol"/>
    <property type="evidence" value="ECO:0007669"/>
    <property type="project" value="TreeGrafter"/>
</dbReference>
<dbReference type="PANTHER" id="PTHR11680:SF35">
    <property type="entry name" value="SERINE HYDROXYMETHYLTRANSFERASE 1"/>
    <property type="match status" value="1"/>
</dbReference>
<evidence type="ECO:0000256" key="1">
    <source>
        <dbReference type="ARBA" id="ARBA00001933"/>
    </source>
</evidence>
<dbReference type="RefSeq" id="WP_115151290.1">
    <property type="nucleotide sequence ID" value="NZ_UGPP01000001.1"/>
</dbReference>
<accession>A0A378NR15</accession>
<evidence type="ECO:0000256" key="2">
    <source>
        <dbReference type="ARBA" id="ARBA00006376"/>
    </source>
</evidence>
<keyword evidence="7" id="KW-0808">Transferase</keyword>
<dbReference type="GO" id="GO:0006730">
    <property type="term" value="P:one-carbon metabolic process"/>
    <property type="evidence" value="ECO:0007669"/>
    <property type="project" value="UniProtKB-KW"/>
</dbReference>
<proteinExistence type="inferred from homology"/>
<dbReference type="GO" id="GO:0046653">
    <property type="term" value="P:tetrahydrofolate metabolic process"/>
    <property type="evidence" value="ECO:0007669"/>
    <property type="project" value="TreeGrafter"/>
</dbReference>
<name>A0A378NR15_9FIRM</name>
<evidence type="ECO:0000313" key="7">
    <source>
        <dbReference type="EMBL" id="STY70820.1"/>
    </source>
</evidence>
<organism evidence="7 8">
    <name type="scientific">Megamonas hypermegale</name>
    <dbReference type="NCBI Taxonomy" id="158847"/>
    <lineage>
        <taxon>Bacteria</taxon>
        <taxon>Bacillati</taxon>
        <taxon>Bacillota</taxon>
        <taxon>Negativicutes</taxon>
        <taxon>Selenomonadales</taxon>
        <taxon>Selenomonadaceae</taxon>
        <taxon>Megamonas</taxon>
    </lineage>
</organism>
<keyword evidence="5" id="KW-0663">Pyridoxal phosphate</keyword>
<dbReference type="InterPro" id="IPR015421">
    <property type="entry name" value="PyrdxlP-dep_Trfase_major"/>
</dbReference>
<dbReference type="GO" id="GO:0019264">
    <property type="term" value="P:glycine biosynthetic process from serine"/>
    <property type="evidence" value="ECO:0007669"/>
    <property type="project" value="TreeGrafter"/>
</dbReference>
<dbReference type="InterPro" id="IPR049943">
    <property type="entry name" value="Ser_HO-MeTrfase-like"/>
</dbReference>
<comment type="cofactor">
    <cofactor evidence="1">
        <name>pyridoxal 5'-phosphate</name>
        <dbReference type="ChEBI" id="CHEBI:597326"/>
    </cofactor>
</comment>
<sequence>MDRENALSTIASFDTELYTFFQEEVQRQKYTLSFMPEENYSSPLSTYLEGSILSNTLTTHHDEAKPTGLEEITINRINKLFGSEHAVIRLESIAAASRVVFYSLAKKGDTILSLDNRKSDHCNSKNLKFNFVRFSIDPKTQLLNLDRVEQIAKEHKPKVIIFSPVNYPRVIDYERLAKIAHDIGAYMWFDICQNVGLVATGQIPSPVPYADVVTFSTHDSLRGPQSSVILCKKELADIIDKTVITTGHFSLKKNILASLAVIFKEATTEKFKQYTKQVVLNAKALQKGLEEEGITILCKGTDTNLVLVNLTKLGISCKKAHNALQSAGFIVKPTVLSTCDENLNFEILRLSSLILTTRGLKEVQMEHIGKMMAKVLKNIDDMAIIEEVRQEAVDIAMECPLFSDEWLAFKDVLNPLYSAKDINISHELAAERKMAVMKKLFSFMKK</sequence>
<protein>
    <submittedName>
        <fullName evidence="7">Pyridoxal-phosphate-dependent serine hydroxymethyltransferase 2</fullName>
        <ecNumber evidence="7">2.1.2.1</ecNumber>
    </submittedName>
</protein>
<reference evidence="7 8" key="1">
    <citation type="submission" date="2018-06" db="EMBL/GenBank/DDBJ databases">
        <authorList>
            <consortium name="Pathogen Informatics"/>
            <person name="Doyle S."/>
        </authorList>
    </citation>
    <scope>NUCLEOTIDE SEQUENCE [LARGE SCALE GENOMIC DNA]</scope>
    <source>
        <strain evidence="7 8">NCTC10571</strain>
    </source>
</reference>
<feature type="domain" description="Serine hydroxymethyltransferase-like" evidence="6">
    <location>
        <begin position="11"/>
        <end position="372"/>
    </location>
</feature>
<evidence type="ECO:0000259" key="6">
    <source>
        <dbReference type="Pfam" id="PF00464"/>
    </source>
</evidence>
<dbReference type="GO" id="GO:0008168">
    <property type="term" value="F:methyltransferase activity"/>
    <property type="evidence" value="ECO:0007669"/>
    <property type="project" value="UniProtKB-KW"/>
</dbReference>
<evidence type="ECO:0000256" key="3">
    <source>
        <dbReference type="ARBA" id="ARBA00022563"/>
    </source>
</evidence>
<dbReference type="InterPro" id="IPR039429">
    <property type="entry name" value="SHMT-like_dom"/>
</dbReference>
<dbReference type="EMBL" id="UGPP01000001">
    <property type="protein sequence ID" value="STY70820.1"/>
    <property type="molecule type" value="Genomic_DNA"/>
</dbReference>
<dbReference type="Proteomes" id="UP000255234">
    <property type="component" value="Unassembled WGS sequence"/>
</dbReference>
<dbReference type="AlphaFoldDB" id="A0A378NR15"/>
<comment type="similarity">
    <text evidence="2">Belongs to the SHMT family.</text>
</comment>